<dbReference type="PANTHER" id="PTHR46489">
    <property type="entry name" value="STEROIDOGENIC ACUTE REGULATORY PROTEIN, MITOCHONDRIAL"/>
    <property type="match status" value="1"/>
</dbReference>
<evidence type="ECO:0000256" key="6">
    <source>
        <dbReference type="ARBA" id="ARBA00023121"/>
    </source>
</evidence>
<evidence type="ECO:0000256" key="4">
    <source>
        <dbReference type="ARBA" id="ARBA00022448"/>
    </source>
</evidence>
<dbReference type="OrthoDB" id="74575at2759"/>
<protein>
    <recommendedName>
        <fullName evidence="10">Steroidogenic acute regulatory protein, mitochondrial</fullName>
        <shortName evidence="10">StAR</shortName>
    </recommendedName>
    <alternativeName>
        <fullName evidence="10">START domain-containing protein 1</fullName>
    </alternativeName>
</protein>
<dbReference type="InterPro" id="IPR029866">
    <property type="entry name" value="StAR"/>
</dbReference>
<dbReference type="Proteomes" id="UP000264820">
    <property type="component" value="Unplaced"/>
</dbReference>
<dbReference type="GO" id="GO:0008203">
    <property type="term" value="P:cholesterol metabolic process"/>
    <property type="evidence" value="ECO:0007669"/>
    <property type="project" value="UniProtKB-UniPathway"/>
</dbReference>
<dbReference type="FunFam" id="3.30.530.20:FF:000015">
    <property type="entry name" value="Steroidogenic acute regulatory protein, mitochondrial"/>
    <property type="match status" value="1"/>
</dbReference>
<dbReference type="GO" id="GO:0006694">
    <property type="term" value="P:steroid biosynthetic process"/>
    <property type="evidence" value="ECO:0007669"/>
    <property type="project" value="UniProtKB-KW"/>
</dbReference>
<dbReference type="GO" id="GO:0005739">
    <property type="term" value="C:mitochondrion"/>
    <property type="evidence" value="ECO:0007669"/>
    <property type="project" value="UniProtKB-SubCell"/>
</dbReference>
<dbReference type="GO" id="GO:0120020">
    <property type="term" value="F:cholesterol transfer activity"/>
    <property type="evidence" value="ECO:0007669"/>
    <property type="project" value="InterPro"/>
</dbReference>
<proteinExistence type="predicted"/>
<dbReference type="GeneID" id="109510194"/>
<evidence type="ECO:0000256" key="7">
    <source>
        <dbReference type="ARBA" id="ARBA00023128"/>
    </source>
</evidence>
<keyword evidence="6 10" id="KW-0446">Lipid-binding</keyword>
<dbReference type="AlphaFoldDB" id="A0A3Q2Z336"/>
<dbReference type="CDD" id="cd08905">
    <property type="entry name" value="START_STARD1-like"/>
    <property type="match status" value="1"/>
</dbReference>
<dbReference type="Pfam" id="PF01852">
    <property type="entry name" value="START"/>
    <property type="match status" value="1"/>
</dbReference>
<dbReference type="GO" id="GO:0032367">
    <property type="term" value="P:intracellular cholesterol transport"/>
    <property type="evidence" value="ECO:0007669"/>
    <property type="project" value="TreeGrafter"/>
</dbReference>
<dbReference type="GO" id="GO:0001556">
    <property type="term" value="P:oocyte maturation"/>
    <property type="evidence" value="ECO:0007669"/>
    <property type="project" value="Ensembl"/>
</dbReference>
<dbReference type="PANTHER" id="PTHR46489:SF3">
    <property type="entry name" value="STEROIDOGENIC ACUTE REGULATORY PROTEIN, MITOCHONDRIAL"/>
    <property type="match status" value="1"/>
</dbReference>
<dbReference type="KEGG" id="hcq:109510194"/>
<name>A0A3Q2Z336_HIPCM</name>
<reference evidence="12" key="2">
    <citation type="submission" date="2025-09" db="UniProtKB">
        <authorList>
            <consortium name="Ensembl"/>
        </authorList>
    </citation>
    <scope>IDENTIFICATION</scope>
</reference>
<dbReference type="InterPro" id="IPR000799">
    <property type="entry name" value="StAR-like"/>
</dbReference>
<evidence type="ECO:0000256" key="9">
    <source>
        <dbReference type="ARBA" id="ARBA00034049"/>
    </source>
</evidence>
<dbReference type="Ensembl" id="ENSHCOT00000020647.1">
    <property type="protein sequence ID" value="ENSHCOP00000025952.1"/>
    <property type="gene ID" value="ENSHCOG00000016486.1"/>
</dbReference>
<evidence type="ECO:0000256" key="3">
    <source>
        <dbReference type="ARBA" id="ARBA00011279"/>
    </source>
</evidence>
<dbReference type="STRING" id="109280.ENSHCOP00000025952"/>
<comment type="subcellular location">
    <subcellularLocation>
        <location evidence="1 10">Mitochondrion</location>
    </subcellularLocation>
</comment>
<evidence type="ECO:0000313" key="13">
    <source>
        <dbReference type="Proteomes" id="UP000264820"/>
    </source>
</evidence>
<dbReference type="PROSITE" id="PS50848">
    <property type="entry name" value="START"/>
    <property type="match status" value="1"/>
</dbReference>
<evidence type="ECO:0000256" key="8">
    <source>
        <dbReference type="ARBA" id="ARBA00023250"/>
    </source>
</evidence>
<keyword evidence="10" id="KW-0809">Transit peptide</keyword>
<comment type="subunit">
    <text evidence="3">May interact with TSPO.</text>
</comment>
<evidence type="ECO:0000256" key="1">
    <source>
        <dbReference type="ARBA" id="ARBA00004173"/>
    </source>
</evidence>
<keyword evidence="5 10" id="KW-0445">Lipid transport</keyword>
<dbReference type="InterPro" id="IPR023393">
    <property type="entry name" value="START-like_dom_sf"/>
</dbReference>
<dbReference type="Gene3D" id="3.30.530.20">
    <property type="match status" value="1"/>
</dbReference>
<dbReference type="GeneTree" id="ENSGT00940000155477"/>
<evidence type="ECO:0000256" key="5">
    <source>
        <dbReference type="ARBA" id="ARBA00023055"/>
    </source>
</evidence>
<keyword evidence="8 10" id="KW-0755">Steroidogenesis</keyword>
<comment type="catalytic activity">
    <reaction evidence="9">
        <text>cholesterol(in) = cholesterol(out)</text>
        <dbReference type="Rhea" id="RHEA:39747"/>
        <dbReference type="ChEBI" id="CHEBI:16113"/>
    </reaction>
</comment>
<sequence length="286" mass="31871">MLPATFKLCAGISYRHMRNMRGLRKNAIVAIHHELDRLAGPGPSNWISQVRRRSSLLSSPIKEEDGYSEEEMSYVKQGEDALQKAIGILSEQEGWIVETVAANGDKVLSKVLPGIGKVFRLEVLLEQHPDSLYGELVGNMEQMSEWNPNVKQVKILQKIGKDTMVTHEVSGDTPGNVVGPRDFVSVRCAKRRGSTCFLAGTSTNHPKMPEQRGVVRAQNGPTCIVMKPSSEDPNKTKFTWLLNIDLKGWIPKTIINKVLSQTQVDFANHLRQRMASQVSVEMAHTC</sequence>
<accession>A0A3Q2Z336</accession>
<feature type="domain" description="START" evidence="11">
    <location>
        <begin position="90"/>
        <end position="279"/>
    </location>
</feature>
<dbReference type="PRINTS" id="PR00978">
    <property type="entry name" value="STARPROTEIN"/>
</dbReference>
<dbReference type="SUPFAM" id="SSF55961">
    <property type="entry name" value="Bet v1-like"/>
    <property type="match status" value="1"/>
</dbReference>
<dbReference type="OMA" id="PTPSAWI"/>
<dbReference type="CTD" id="6770"/>
<comment type="function">
    <text evidence="10">Plays a key role in steroid hormone synthesis by enhancing the metabolism of cholesterol into pregnenolone. Mediates the transfer of cholesterol from the outer mitochondrial membrane to the inner mitochondrial membrane where it is cleaved to pregnenolone.</text>
</comment>
<comment type="pathway">
    <text evidence="2 10">Steroid metabolism; cholesterol metabolism.</text>
</comment>
<dbReference type="GO" id="GO:0015485">
    <property type="term" value="F:cholesterol binding"/>
    <property type="evidence" value="ECO:0007669"/>
    <property type="project" value="InterPro"/>
</dbReference>
<dbReference type="RefSeq" id="XP_019715902.1">
    <property type="nucleotide sequence ID" value="XM_019860343.1"/>
</dbReference>
<organism evidence="12 13">
    <name type="scientific">Hippocampus comes</name>
    <name type="common">Tiger tail seahorse</name>
    <dbReference type="NCBI Taxonomy" id="109280"/>
    <lineage>
        <taxon>Eukaryota</taxon>
        <taxon>Metazoa</taxon>
        <taxon>Chordata</taxon>
        <taxon>Craniata</taxon>
        <taxon>Vertebrata</taxon>
        <taxon>Euteleostomi</taxon>
        <taxon>Actinopterygii</taxon>
        <taxon>Neopterygii</taxon>
        <taxon>Teleostei</taxon>
        <taxon>Neoteleostei</taxon>
        <taxon>Acanthomorphata</taxon>
        <taxon>Syngnathiaria</taxon>
        <taxon>Syngnathiformes</taxon>
        <taxon>Syngnathoidei</taxon>
        <taxon>Syngnathidae</taxon>
        <taxon>Hippocampus</taxon>
    </lineage>
</organism>
<keyword evidence="13" id="KW-1185">Reference proteome</keyword>
<evidence type="ECO:0000256" key="2">
    <source>
        <dbReference type="ARBA" id="ARBA00004731"/>
    </source>
</evidence>
<dbReference type="GO" id="GO:0050810">
    <property type="term" value="P:regulation of steroid biosynthetic process"/>
    <property type="evidence" value="ECO:0007669"/>
    <property type="project" value="TreeGrafter"/>
</dbReference>
<evidence type="ECO:0000259" key="11">
    <source>
        <dbReference type="PROSITE" id="PS50848"/>
    </source>
</evidence>
<keyword evidence="4 10" id="KW-0813">Transport</keyword>
<evidence type="ECO:0000313" key="12">
    <source>
        <dbReference type="Ensembl" id="ENSHCOP00000025952.1"/>
    </source>
</evidence>
<keyword evidence="7 10" id="KW-0496">Mitochondrion</keyword>
<dbReference type="InterPro" id="IPR002913">
    <property type="entry name" value="START_lipid-bd_dom"/>
</dbReference>
<evidence type="ECO:0000256" key="10">
    <source>
        <dbReference type="RuleBase" id="RU365007"/>
    </source>
</evidence>
<dbReference type="SMART" id="SM00234">
    <property type="entry name" value="START"/>
    <property type="match status" value="1"/>
</dbReference>
<reference evidence="12" key="1">
    <citation type="submission" date="2025-08" db="UniProtKB">
        <authorList>
            <consortium name="Ensembl"/>
        </authorList>
    </citation>
    <scope>IDENTIFICATION</scope>
</reference>
<dbReference type="UniPathway" id="UPA00296"/>